<feature type="transmembrane region" description="Helical" evidence="8">
    <location>
        <begin position="568"/>
        <end position="587"/>
    </location>
</feature>
<feature type="transmembrane region" description="Helical" evidence="8">
    <location>
        <begin position="976"/>
        <end position="1000"/>
    </location>
</feature>
<name>A0A2H0LNE4_9BACT</name>
<comment type="similarity">
    <text evidence="2">Belongs to the resistance-nodulation-cell division (RND) (TC 2.A.6) family.</text>
</comment>
<dbReference type="PANTHER" id="PTHR32063">
    <property type="match status" value="1"/>
</dbReference>
<evidence type="ECO:0000256" key="8">
    <source>
        <dbReference type="SAM" id="Phobius"/>
    </source>
</evidence>
<evidence type="ECO:0000256" key="7">
    <source>
        <dbReference type="ARBA" id="ARBA00023136"/>
    </source>
</evidence>
<dbReference type="Gene3D" id="3.30.70.1320">
    <property type="entry name" value="Multidrug efflux transporter AcrB pore domain like"/>
    <property type="match status" value="1"/>
</dbReference>
<keyword evidence="5 8" id="KW-0812">Transmembrane</keyword>
<evidence type="ECO:0000256" key="2">
    <source>
        <dbReference type="ARBA" id="ARBA00010942"/>
    </source>
</evidence>
<comment type="caution">
    <text evidence="9">The sequence shown here is derived from an EMBL/GenBank/DDBJ whole genome shotgun (WGS) entry which is preliminary data.</text>
</comment>
<feature type="transmembrane region" description="Helical" evidence="8">
    <location>
        <begin position="382"/>
        <end position="399"/>
    </location>
</feature>
<dbReference type="PANTHER" id="PTHR32063:SF19">
    <property type="entry name" value="CATION EFFLUX SYSTEM PROTEIN CUSA"/>
    <property type="match status" value="1"/>
</dbReference>
<evidence type="ECO:0000256" key="6">
    <source>
        <dbReference type="ARBA" id="ARBA00022989"/>
    </source>
</evidence>
<keyword evidence="4" id="KW-1003">Cell membrane</keyword>
<dbReference type="GO" id="GO:0042910">
    <property type="term" value="F:xenobiotic transmembrane transporter activity"/>
    <property type="evidence" value="ECO:0007669"/>
    <property type="project" value="TreeGrafter"/>
</dbReference>
<keyword evidence="6 8" id="KW-1133">Transmembrane helix</keyword>
<feature type="transmembrane region" description="Helical" evidence="8">
    <location>
        <begin position="497"/>
        <end position="515"/>
    </location>
</feature>
<dbReference type="Pfam" id="PF00873">
    <property type="entry name" value="ACR_tran"/>
    <property type="match status" value="2"/>
</dbReference>
<protein>
    <submittedName>
        <fullName evidence="9">CusA/CzcA family heavy metal efflux RND transporter</fullName>
    </submittedName>
</protein>
<keyword evidence="3" id="KW-0813">Transport</keyword>
<proteinExistence type="inferred from homology"/>
<dbReference type="EMBL" id="PCVY01000076">
    <property type="protein sequence ID" value="PIQ85015.1"/>
    <property type="molecule type" value="Genomic_DNA"/>
</dbReference>
<dbReference type="GO" id="GO:0005886">
    <property type="term" value="C:plasma membrane"/>
    <property type="evidence" value="ECO:0007669"/>
    <property type="project" value="UniProtKB-SubCell"/>
</dbReference>
<feature type="transmembrane region" description="Helical" evidence="8">
    <location>
        <begin position="950"/>
        <end position="970"/>
    </location>
</feature>
<feature type="transmembrane region" description="Helical" evidence="8">
    <location>
        <begin position="1035"/>
        <end position="1052"/>
    </location>
</feature>
<dbReference type="Gene3D" id="1.20.1640.10">
    <property type="entry name" value="Multidrug efflux transporter AcrB transmembrane domain"/>
    <property type="match status" value="2"/>
</dbReference>
<dbReference type="Gene3D" id="3.30.70.1430">
    <property type="entry name" value="Multidrug efflux transporter AcrB pore domain"/>
    <property type="match status" value="2"/>
</dbReference>
<dbReference type="InterPro" id="IPR004763">
    <property type="entry name" value="CusA-like"/>
</dbReference>
<feature type="transmembrane region" description="Helical" evidence="8">
    <location>
        <begin position="30"/>
        <end position="47"/>
    </location>
</feature>
<dbReference type="SUPFAM" id="SSF82866">
    <property type="entry name" value="Multidrug efflux transporter AcrB transmembrane domain"/>
    <property type="match status" value="2"/>
</dbReference>
<feature type="transmembrane region" description="Helical" evidence="8">
    <location>
        <begin position="460"/>
        <end position="477"/>
    </location>
</feature>
<dbReference type="Gene3D" id="3.30.2090.10">
    <property type="entry name" value="Multidrug efflux transporter AcrB TolC docking domain, DN and DC subdomains"/>
    <property type="match status" value="2"/>
</dbReference>
<dbReference type="PRINTS" id="PR00702">
    <property type="entry name" value="ACRIFLAVINRP"/>
</dbReference>
<evidence type="ECO:0000256" key="1">
    <source>
        <dbReference type="ARBA" id="ARBA00004651"/>
    </source>
</evidence>
<accession>A0A2H0LNE4</accession>
<evidence type="ECO:0000256" key="3">
    <source>
        <dbReference type="ARBA" id="ARBA00022448"/>
    </source>
</evidence>
<dbReference type="Proteomes" id="UP000230859">
    <property type="component" value="Unassembled WGS sequence"/>
</dbReference>
<dbReference type="Gene3D" id="3.30.70.1440">
    <property type="entry name" value="Multidrug efflux transporter AcrB pore domain"/>
    <property type="match status" value="1"/>
</dbReference>
<dbReference type="AlphaFoldDB" id="A0A2H0LNE4"/>
<reference evidence="9 10" key="1">
    <citation type="submission" date="2017-09" db="EMBL/GenBank/DDBJ databases">
        <title>Depth-based differentiation of microbial function through sediment-hosted aquifers and enrichment of novel symbionts in the deep terrestrial subsurface.</title>
        <authorList>
            <person name="Probst A.J."/>
            <person name="Ladd B."/>
            <person name="Jarett J.K."/>
            <person name="Geller-Mcgrath D.E."/>
            <person name="Sieber C.M."/>
            <person name="Emerson J.B."/>
            <person name="Anantharaman K."/>
            <person name="Thomas B.C."/>
            <person name="Malmstrom R."/>
            <person name="Stieglmeier M."/>
            <person name="Klingl A."/>
            <person name="Woyke T."/>
            <person name="Ryan C.M."/>
            <person name="Banfield J.F."/>
        </authorList>
    </citation>
    <scope>NUCLEOTIDE SEQUENCE [LARGE SCALE GENOMIC DNA]</scope>
    <source>
        <strain evidence="9">CG11_big_fil_rev_8_21_14_0_20_45_26</strain>
    </source>
</reference>
<evidence type="ECO:0000256" key="4">
    <source>
        <dbReference type="ARBA" id="ARBA00022475"/>
    </source>
</evidence>
<dbReference type="SUPFAM" id="SSF82693">
    <property type="entry name" value="Multidrug efflux transporter AcrB pore domain, PN1, PN2, PC1 and PC2 subdomains"/>
    <property type="match status" value="2"/>
</dbReference>
<dbReference type="GO" id="GO:0008324">
    <property type="term" value="F:monoatomic cation transmembrane transporter activity"/>
    <property type="evidence" value="ECO:0007669"/>
    <property type="project" value="InterPro"/>
</dbReference>
<feature type="transmembrane region" description="Helical" evidence="8">
    <location>
        <begin position="405"/>
        <end position="426"/>
    </location>
</feature>
<evidence type="ECO:0000313" key="10">
    <source>
        <dbReference type="Proteomes" id="UP000230859"/>
    </source>
</evidence>
<feature type="transmembrane region" description="Helical" evidence="8">
    <location>
        <begin position="924"/>
        <end position="943"/>
    </location>
</feature>
<feature type="transmembrane region" description="Helical" evidence="8">
    <location>
        <begin position="357"/>
        <end position="375"/>
    </location>
</feature>
<organism evidence="9 10">
    <name type="scientific">Candidatus Abzuiibacterium crystallinum</name>
    <dbReference type="NCBI Taxonomy" id="1974748"/>
    <lineage>
        <taxon>Bacteria</taxon>
        <taxon>Pseudomonadati</taxon>
        <taxon>Candidatus Omnitrophota</taxon>
        <taxon>Candidatus Abzuiibacterium</taxon>
    </lineage>
</organism>
<comment type="subcellular location">
    <subcellularLocation>
        <location evidence="1">Cell membrane</location>
        <topology evidence="1">Multi-pass membrane protein</topology>
    </subcellularLocation>
</comment>
<evidence type="ECO:0000313" key="9">
    <source>
        <dbReference type="EMBL" id="PIQ85015.1"/>
    </source>
</evidence>
<dbReference type="SUPFAM" id="SSF82714">
    <property type="entry name" value="Multidrug efflux transporter AcrB TolC docking domain, DN and DC subdomains"/>
    <property type="match status" value="2"/>
</dbReference>
<dbReference type="NCBIfam" id="TIGR00914">
    <property type="entry name" value="2A0601"/>
    <property type="match status" value="1"/>
</dbReference>
<dbReference type="InterPro" id="IPR027463">
    <property type="entry name" value="AcrB_DN_DC_subdom"/>
</dbReference>
<evidence type="ECO:0000256" key="5">
    <source>
        <dbReference type="ARBA" id="ARBA00022692"/>
    </source>
</evidence>
<dbReference type="InterPro" id="IPR001036">
    <property type="entry name" value="Acrflvin-R"/>
</dbReference>
<sequence length="1104" mass="124402">MAADQKREGSSVQKEGWVERIISFSARNRFLIFSLTVVACLISFWMIKQLPLDAIPDLSDTQVIIYSRWDQSPDIIEDQVTYPIVSALLGAPRVKTIRGFSDFGFSYVYVIFEDNTDIYWARSRVLEYLSKITSKLPEGVQTELGPDATGVGWVYQYALVDATGKNSLQELRSFQDWYLRYHLQSVPGVAEVASLGGFVKQYQITVDPNQLLAYDISLLDVGEAVQKANREVGGRLLEFSGTEFMVRGRGYLKSIDDIEQIVVGTDQKGTPILIKHISKVSLGPEIRRGIADLDGQGDVVTGTVIMRFGENALNVIERVKKKLHEMESSLPEGARIITLYDRSDLIHRSIDTLKEKLFEEMVVVSLVIILFLWHFPSAVVPILILPIAVILSFIPMHLMHLTSNIMSLGGIAIAVGAMVDAAIVLIENAHKHVERWKEEGRKEPYHEVLIASAKEVGRPIFFSLLVIAVSFIPIFTLEAQEGRLFKPLAFTKNFSMFFAAILAITLAPALMVTFIREHKINWKSKRLSQIATFFVGGEIHAEEHHPVSRVLFRFYEPVVRWVVHRRKLVIGIAAALVLTTIPVYFMLGREFMPLLNEGSILYMPTTLPGISVTEAQKLLQKQDRILKTFPEVEQVFGKAGRIESSTDPAPFSMMETVVLLKPMQEWRSVKRWYSWLPNIFQAPLRLLWPDRIGYDDLVQQMDQALQIPGTTNAWTMPIKNRIDMLTTGVRTPVGIKILGSDLTEIEKIGSHLEMILKDIPGSRSVFSERVTGGYFFDFDLNRKEIARYGLSIQEVQSVIMSAIGGENVTTTIEGRERYPVNIRYPRELRDSMDNLKRVLVPTHSGQHIPLAQLADIRIKQGPAMIRNENGLLAGYVYIDIAGRDIGSYVSEAKEKVKRELTVPQGTSLVWSGQYEFMERVKERLIFVVPITLFLIFFLLYINTKSLVKTGIVLLAVPFSLVGAVWLLWFLGYNMSIAVWVGLIALAGVDAETGVVMLLYLDLAYDEAKSKNQLHQMSDLTNAIVHGAVKRIRPKLMTVGTTFMGLLPIMWSAEWEAGADVMKRIAAPMVGGIFTSFLMELLVYPAIYAVWKWRTDFKGAANKTI</sequence>
<feature type="transmembrane region" description="Helical" evidence="8">
    <location>
        <begin position="1064"/>
        <end position="1090"/>
    </location>
</feature>
<gene>
    <name evidence="9" type="ORF">COV74_10480</name>
</gene>
<keyword evidence="7 8" id="KW-0472">Membrane</keyword>